<accession>A0A9P0PHV0</accession>
<comment type="caution">
    <text evidence="1">The sequence shown here is derived from an EMBL/GenBank/DDBJ whole genome shotgun (WGS) entry which is preliminary data.</text>
</comment>
<proteinExistence type="predicted"/>
<dbReference type="Proteomes" id="UP001152888">
    <property type="component" value="Unassembled WGS sequence"/>
</dbReference>
<protein>
    <submittedName>
        <fullName evidence="1">Uncharacterized protein</fullName>
    </submittedName>
</protein>
<dbReference type="AlphaFoldDB" id="A0A9P0PHV0"/>
<gene>
    <name evidence="1" type="ORF">ACAOBT_LOCUS17461</name>
</gene>
<evidence type="ECO:0000313" key="2">
    <source>
        <dbReference type="Proteomes" id="UP001152888"/>
    </source>
</evidence>
<organism evidence="1 2">
    <name type="scientific">Acanthoscelides obtectus</name>
    <name type="common">Bean weevil</name>
    <name type="synonym">Bruchus obtectus</name>
    <dbReference type="NCBI Taxonomy" id="200917"/>
    <lineage>
        <taxon>Eukaryota</taxon>
        <taxon>Metazoa</taxon>
        <taxon>Ecdysozoa</taxon>
        <taxon>Arthropoda</taxon>
        <taxon>Hexapoda</taxon>
        <taxon>Insecta</taxon>
        <taxon>Pterygota</taxon>
        <taxon>Neoptera</taxon>
        <taxon>Endopterygota</taxon>
        <taxon>Coleoptera</taxon>
        <taxon>Polyphaga</taxon>
        <taxon>Cucujiformia</taxon>
        <taxon>Chrysomeloidea</taxon>
        <taxon>Chrysomelidae</taxon>
        <taxon>Bruchinae</taxon>
        <taxon>Bruchini</taxon>
        <taxon>Acanthoscelides</taxon>
    </lineage>
</organism>
<reference evidence="1" key="1">
    <citation type="submission" date="2022-03" db="EMBL/GenBank/DDBJ databases">
        <authorList>
            <person name="Sayadi A."/>
        </authorList>
    </citation>
    <scope>NUCLEOTIDE SEQUENCE</scope>
</reference>
<sequence length="60" mass="7073">MKPALKEQKNPTTHEIYRNRLKSDNTESECGKLFTFRLTNSPDMQPCKAQLELQHKRVNK</sequence>
<keyword evidence="2" id="KW-1185">Reference proteome</keyword>
<dbReference type="EMBL" id="CAKOFQ010007006">
    <property type="protein sequence ID" value="CAH1986804.1"/>
    <property type="molecule type" value="Genomic_DNA"/>
</dbReference>
<name>A0A9P0PHV0_ACAOB</name>
<evidence type="ECO:0000313" key="1">
    <source>
        <dbReference type="EMBL" id="CAH1986804.1"/>
    </source>
</evidence>